<organism evidence="1 2">
    <name type="scientific">Desulfosarcina ovata subsp. ovata</name>
    <dbReference type="NCBI Taxonomy" id="2752305"/>
    <lineage>
        <taxon>Bacteria</taxon>
        <taxon>Pseudomonadati</taxon>
        <taxon>Thermodesulfobacteriota</taxon>
        <taxon>Desulfobacteria</taxon>
        <taxon>Desulfobacterales</taxon>
        <taxon>Desulfosarcinaceae</taxon>
        <taxon>Desulfosarcina</taxon>
    </lineage>
</organism>
<gene>
    <name evidence="1" type="ORF">DSCOOX_52250</name>
</gene>
<sequence>MQKTVAINDAAEQIQRTITMLEIVKEGVWGADSLDEREAWAYIAKNMLVQEIDNLSVTMGDLNDVIGKSHRIDDRVRLSTVR</sequence>
<keyword evidence="2" id="KW-1185">Reference proteome</keyword>
<dbReference type="EMBL" id="AP021879">
    <property type="protein sequence ID" value="BBO92045.1"/>
    <property type="molecule type" value="Genomic_DNA"/>
</dbReference>
<evidence type="ECO:0000313" key="2">
    <source>
        <dbReference type="Proteomes" id="UP000422108"/>
    </source>
</evidence>
<accession>A0A5K8AH92</accession>
<dbReference type="AlphaFoldDB" id="A0A5K8AH92"/>
<reference evidence="1 2" key="1">
    <citation type="submission" date="2019-11" db="EMBL/GenBank/DDBJ databases">
        <title>Comparative genomics of hydrocarbon-degrading Desulfosarcina strains.</title>
        <authorList>
            <person name="Watanabe M."/>
            <person name="Kojima H."/>
            <person name="Fukui M."/>
        </authorList>
    </citation>
    <scope>NUCLEOTIDE SEQUENCE [LARGE SCALE GENOMIC DNA]</scope>
    <source>
        <strain evidence="2">oXyS1</strain>
    </source>
</reference>
<dbReference type="Proteomes" id="UP000422108">
    <property type="component" value="Chromosome"/>
</dbReference>
<proteinExistence type="predicted"/>
<name>A0A5K8AH92_9BACT</name>
<dbReference type="RefSeq" id="WP_155312846.1">
    <property type="nucleotide sequence ID" value="NZ_AP021879.1"/>
</dbReference>
<evidence type="ECO:0000313" key="1">
    <source>
        <dbReference type="EMBL" id="BBO92045.1"/>
    </source>
</evidence>
<protein>
    <submittedName>
        <fullName evidence="1">Uncharacterized protein</fullName>
    </submittedName>
</protein>